<dbReference type="EMBL" id="JAMBOL010000014">
    <property type="protein sequence ID" value="MCM3715323.1"/>
    <property type="molecule type" value="Genomic_DNA"/>
</dbReference>
<protein>
    <submittedName>
        <fullName evidence="1">Uncharacterized protein</fullName>
    </submittedName>
</protein>
<dbReference type="Proteomes" id="UP001139179">
    <property type="component" value="Unassembled WGS sequence"/>
</dbReference>
<gene>
    <name evidence="1" type="ORF">M3202_14725</name>
</gene>
<dbReference type="AlphaFoldDB" id="A0A9X2DRV7"/>
<evidence type="ECO:0000313" key="2">
    <source>
        <dbReference type="Proteomes" id="UP001139179"/>
    </source>
</evidence>
<comment type="caution">
    <text evidence="1">The sequence shown here is derived from an EMBL/GenBank/DDBJ whole genome shotgun (WGS) entry which is preliminary data.</text>
</comment>
<dbReference type="RefSeq" id="WP_251224079.1">
    <property type="nucleotide sequence ID" value="NZ_JAMBOL010000014.1"/>
</dbReference>
<sequence length="53" mass="6398">MNIEFFPEATRLLQNEEEKVTMDYMTYSWDLPTIAVRPPYYSNPVYEPYYPAL</sequence>
<proteinExistence type="predicted"/>
<evidence type="ECO:0000313" key="1">
    <source>
        <dbReference type="EMBL" id="MCM3715323.1"/>
    </source>
</evidence>
<reference evidence="1" key="1">
    <citation type="submission" date="2022-05" db="EMBL/GenBank/DDBJ databases">
        <title>Comparative Genomics of Spacecraft Associated Microbes.</title>
        <authorList>
            <person name="Tran M.T."/>
            <person name="Wright A."/>
            <person name="Seuylemezian A."/>
            <person name="Eisen J."/>
            <person name="Coil D."/>
        </authorList>
    </citation>
    <scope>NUCLEOTIDE SEQUENCE</scope>
    <source>
        <strain evidence="1">214.1.1</strain>
    </source>
</reference>
<organism evidence="1 2">
    <name type="scientific">Halalkalibacter oceani</name>
    <dbReference type="NCBI Taxonomy" id="1653776"/>
    <lineage>
        <taxon>Bacteria</taxon>
        <taxon>Bacillati</taxon>
        <taxon>Bacillota</taxon>
        <taxon>Bacilli</taxon>
        <taxon>Bacillales</taxon>
        <taxon>Bacillaceae</taxon>
        <taxon>Halalkalibacter</taxon>
    </lineage>
</organism>
<keyword evidence="2" id="KW-1185">Reference proteome</keyword>
<accession>A0A9X2DRV7</accession>
<name>A0A9X2DRV7_9BACI</name>